<dbReference type="InterPro" id="IPR001214">
    <property type="entry name" value="SET_dom"/>
</dbReference>
<evidence type="ECO:0000256" key="4">
    <source>
        <dbReference type="ARBA" id="ARBA00022723"/>
    </source>
</evidence>
<evidence type="ECO:0000256" key="3">
    <source>
        <dbReference type="ARBA" id="ARBA00022691"/>
    </source>
</evidence>
<evidence type="ECO:0000259" key="10">
    <source>
        <dbReference type="Pfam" id="PF00856"/>
    </source>
</evidence>
<keyword evidence="6" id="KW-0862">Zinc</keyword>
<dbReference type="PANTHER" id="PTHR46165:SF5">
    <property type="entry name" value="RE32936P"/>
    <property type="match status" value="1"/>
</dbReference>
<protein>
    <recommendedName>
        <fullName evidence="8">Protein-lysine N-methyltransferase SMYD4</fullName>
    </recommendedName>
    <alternativeName>
        <fullName evidence="9">SET and MYND domain-containing protein 4</fullName>
    </alternativeName>
</protein>
<dbReference type="GeneID" id="108564218"/>
<dbReference type="InterPro" id="IPR046341">
    <property type="entry name" value="SET_dom_sf"/>
</dbReference>
<dbReference type="Proteomes" id="UP000695000">
    <property type="component" value="Unplaced"/>
</dbReference>
<proteinExistence type="predicted"/>
<dbReference type="Pfam" id="PF01753">
    <property type="entry name" value="zf-MYND"/>
    <property type="match status" value="1"/>
</dbReference>
<dbReference type="RefSeq" id="XP_017778668.1">
    <property type="nucleotide sequence ID" value="XM_017923179.1"/>
</dbReference>
<dbReference type="PANTHER" id="PTHR46165">
    <property type="entry name" value="SET AND MYND DOMAIN-CONTAINING PROTEIN 4"/>
    <property type="match status" value="1"/>
</dbReference>
<evidence type="ECO:0000256" key="1">
    <source>
        <dbReference type="ARBA" id="ARBA00022603"/>
    </source>
</evidence>
<keyword evidence="2" id="KW-0808">Transferase</keyword>
<evidence type="ECO:0000256" key="8">
    <source>
        <dbReference type="ARBA" id="ARBA00093635"/>
    </source>
</evidence>
<dbReference type="SUPFAM" id="SSF144232">
    <property type="entry name" value="HIT/MYND zinc finger-like"/>
    <property type="match status" value="1"/>
</dbReference>
<name>A0ABM1MVR8_NICVS</name>
<dbReference type="Gene3D" id="6.10.140.2220">
    <property type="match status" value="1"/>
</dbReference>
<evidence type="ECO:0000256" key="2">
    <source>
        <dbReference type="ARBA" id="ARBA00022679"/>
    </source>
</evidence>
<dbReference type="Gene3D" id="2.170.270.10">
    <property type="entry name" value="SET domain"/>
    <property type="match status" value="1"/>
</dbReference>
<comment type="function">
    <text evidence="7">Protein-lysine N-methyltransferase. Monomethylates PRMT5, modulating its transcriptional activity. May also act as a histone methyltransferase. Plays a critical role in cardiac development. Acts as a key epigenetic regulator of gene expression during cardiac development via its dual activities as a methyltransferase and negative regulator of HDAC1.</text>
</comment>
<evidence type="ECO:0000256" key="7">
    <source>
        <dbReference type="ARBA" id="ARBA00093423"/>
    </source>
</evidence>
<organism evidence="12 13">
    <name type="scientific">Nicrophorus vespilloides</name>
    <name type="common">Boreal carrion beetle</name>
    <dbReference type="NCBI Taxonomy" id="110193"/>
    <lineage>
        <taxon>Eukaryota</taxon>
        <taxon>Metazoa</taxon>
        <taxon>Ecdysozoa</taxon>
        <taxon>Arthropoda</taxon>
        <taxon>Hexapoda</taxon>
        <taxon>Insecta</taxon>
        <taxon>Pterygota</taxon>
        <taxon>Neoptera</taxon>
        <taxon>Endopterygota</taxon>
        <taxon>Coleoptera</taxon>
        <taxon>Polyphaga</taxon>
        <taxon>Staphyliniformia</taxon>
        <taxon>Silphidae</taxon>
        <taxon>Nicrophorinae</taxon>
        <taxon>Nicrophorus</taxon>
    </lineage>
</organism>
<evidence type="ECO:0000259" key="11">
    <source>
        <dbReference type="Pfam" id="PF01753"/>
    </source>
</evidence>
<feature type="domain" description="SET" evidence="10">
    <location>
        <begin position="258"/>
        <end position="508"/>
    </location>
</feature>
<dbReference type="SUPFAM" id="SSF82199">
    <property type="entry name" value="SET domain"/>
    <property type="match status" value="1"/>
</dbReference>
<keyword evidence="3" id="KW-0949">S-adenosyl-L-methionine</keyword>
<dbReference type="InterPro" id="IPR002893">
    <property type="entry name" value="Znf_MYND"/>
</dbReference>
<keyword evidence="4" id="KW-0479">Metal-binding</keyword>
<evidence type="ECO:0000256" key="9">
    <source>
        <dbReference type="ARBA" id="ARBA00093680"/>
    </source>
</evidence>
<feature type="domain" description="MYND-type" evidence="11">
    <location>
        <begin position="292"/>
        <end position="331"/>
    </location>
</feature>
<keyword evidence="1" id="KW-0489">Methyltransferase</keyword>
<evidence type="ECO:0000313" key="13">
    <source>
        <dbReference type="RefSeq" id="XP_017778668.1"/>
    </source>
</evidence>
<gene>
    <name evidence="13" type="primary">LOC108564218</name>
</gene>
<dbReference type="InterPro" id="IPR044421">
    <property type="entry name" value="SMYD4_SET"/>
</dbReference>
<evidence type="ECO:0000313" key="12">
    <source>
        <dbReference type="Proteomes" id="UP000695000"/>
    </source>
</evidence>
<dbReference type="Pfam" id="PF00856">
    <property type="entry name" value="SET"/>
    <property type="match status" value="1"/>
</dbReference>
<sequence length="660" mass="75481">MSSNRFHDNAYMSICSEKTLQSNEKGFFMQFYESVAATAGEDWIKNVFGKLKSDRERIRIIYDDPKIRETVFSTLCYVQEIYRKKSAEVAQARRFDAQKAVTNGNQMKGLMLYSQSVLRAPKTGENPKIDDGFSLVLALWERSELLMRLNYHSLALRDIQFAIKEGLDSDLKGEAFERMAVCYKAKGEMKRSSVSAELARKLYADDPDKIKRLNENLNKEYKEVTKICRRRKPEIPDRHPNFPQATRKMQVKQEVGKGRYVVASEPISTGETIVCEPPYAACLVPDCFGTHCHHCMDRLESPVGCPDCASVAFCKAECRDEAMATYHKFECKFLDLLIGSGMSILSHTSLRMVTQNTPERMYAINKDRSLERIYSLCSLAENRASDDFLQRTLMAAFLLRCLQKSGYFGYVDEDVYPNDNQMAVGELLLFHLQMLQFNAHEIYETKHKEGHKFQNAVASYVGVAIYPTVALFNHDCYPGVSRHFVGKNIVINALRPLNPGELIAENYGPIFTRRTLADRQKSLSGRYWFPCGCQACNQDWPMIDGLGNSSRRIRCPTKKCTYLFTLPIPNENMKCPRCKKKVSMTDNVMQMKICEEQYVAGFEYMEKQEVDKGIEVLCRAVDTFHRVSAPPHRETHLGQESLRTMMADYGNVYEIADIAA</sequence>
<dbReference type="Gene3D" id="1.10.220.160">
    <property type="match status" value="1"/>
</dbReference>
<dbReference type="CDD" id="cd10536">
    <property type="entry name" value="SET_SMYD4"/>
    <property type="match status" value="1"/>
</dbReference>
<accession>A0ABM1MVR8</accession>
<dbReference type="InterPro" id="IPR052097">
    <property type="entry name" value="SET-MYND_domain_protein"/>
</dbReference>
<evidence type="ECO:0000256" key="5">
    <source>
        <dbReference type="ARBA" id="ARBA00022771"/>
    </source>
</evidence>
<keyword evidence="5" id="KW-0863">Zinc-finger</keyword>
<keyword evidence="12" id="KW-1185">Reference proteome</keyword>
<reference evidence="13" key="1">
    <citation type="submission" date="2025-08" db="UniProtKB">
        <authorList>
            <consortium name="RefSeq"/>
        </authorList>
    </citation>
    <scope>IDENTIFICATION</scope>
    <source>
        <tissue evidence="13">Whole Larva</tissue>
    </source>
</reference>
<evidence type="ECO:0000256" key="6">
    <source>
        <dbReference type="ARBA" id="ARBA00022833"/>
    </source>
</evidence>